<feature type="domain" description="DUF1549" evidence="2">
    <location>
        <begin position="169"/>
        <end position="374"/>
    </location>
</feature>
<evidence type="ECO:0000313" key="6">
    <source>
        <dbReference type="Proteomes" id="UP000662873"/>
    </source>
</evidence>
<evidence type="ECO:0000259" key="3">
    <source>
        <dbReference type="Pfam" id="PF07587"/>
    </source>
</evidence>
<keyword evidence="1" id="KW-0812">Transmembrane</keyword>
<accession>A0A809R7I8</accession>
<evidence type="ECO:0000259" key="4">
    <source>
        <dbReference type="Pfam" id="PF07635"/>
    </source>
</evidence>
<feature type="domain" description="DUF1553" evidence="3">
    <location>
        <begin position="673"/>
        <end position="931"/>
    </location>
</feature>
<evidence type="ECO:0000256" key="1">
    <source>
        <dbReference type="SAM" id="Phobius"/>
    </source>
</evidence>
<gene>
    <name evidence="5" type="ORF">NPRO_02430</name>
</gene>
<keyword evidence="1" id="KW-1133">Transmembrane helix</keyword>
<dbReference type="Proteomes" id="UP000662873">
    <property type="component" value="Chromosome"/>
</dbReference>
<keyword evidence="1" id="KW-0472">Membrane</keyword>
<evidence type="ECO:0008006" key="7">
    <source>
        <dbReference type="Google" id="ProtNLM"/>
    </source>
</evidence>
<dbReference type="InterPro" id="IPR022655">
    <property type="entry name" value="DUF1553"/>
</dbReference>
<dbReference type="Pfam" id="PF07583">
    <property type="entry name" value="PSCyt2"/>
    <property type="match status" value="1"/>
</dbReference>
<dbReference type="PANTHER" id="PTHR35889">
    <property type="entry name" value="CYCLOINULO-OLIGOSACCHARIDE FRUCTANOTRANSFERASE-RELATED"/>
    <property type="match status" value="1"/>
</dbReference>
<sequence length="987" mass="111089">MDRSIRGWLWLASCLPAMLGAYWSVSPGPEAADPRLTPDGRLDFNRDIRPILARSCWPCHKEGQPQLEGTGNLRLDTFEGATGDRGGYQALSPGKPEESAIWLRINPELPQLRMPPPSFPVEPLSDREKELIRRWIESGGRYEQHWAYIPPKQPPLPKVIDVSWVRNGIDRFVLSQIEKQGFRPEPEADKATLLRRASLTLTGLPPTVEELDAFLADTRPDAYDRAVDRLLASPRYGVHQARYWLDAVRYADTHGLHIDNEREIFPYRDWVVRAFNQDLRFDQMTLWQLAGDLLPSPTTEQRIASGYIRMHPTTNEGGVIEEEFLVKNTFDRVDTTATVWLGMTMACSKCHDHKYDPISIRDYYRMFAFFNSTAEAPLDGNLKLHEPTMKAPTPEQEKALSALDTKLRQAELAVPLPEAVGWLASEYRALPTVGAWEVLGPFASPSFDEAFATEFGPENANAPPGQTWRKLEVKESTPTAVVGRENAAAYLRSTLEVAEDTEFTLQLGSDDALKVWVNGKLIHDNKVLRSLTPDQDRVALQLRKGANAILVKIVNAGGPDAFSVTFGSPELKRIASVRERLNAPSPTPEDYRRAQALYLELGPESSLASGYRATLNERTALFQAIPLTYIAKELPTPRPAYVLKRGEYNLKAEQVERGIPTVLGELPEAFPKDRLGLARWLVSRSNPLAARVTVNRVWLQHFGAGIVRSPEDFGSRGEFPTHPELLDFLAVQFMDRGWSLKELHRLIVTSATFRQSSAVDSAQRRADPENRWLARGPRFRLDAEVIRDQALYLSGLLVERQGGRGDKTYQPSGIWEAISYPISDTAKYVQDRGEALYRRSLYLFWKRTSPPATLLLFDAPMREACAVQRSRTNTPLQALAAMNDPQFFEAARVMAERVLKSGLPDDQRARLAFRAATSRTPTSAEERLILEALRQQRDIYRPRPDQAAQALLVGESPRDAALDPAEHLAWTMVCSLILNLDETLTQH</sequence>
<dbReference type="InterPro" id="IPR011444">
    <property type="entry name" value="DUF1549"/>
</dbReference>
<protein>
    <recommendedName>
        <fullName evidence="7">DUF1553 domain-containing protein</fullName>
    </recommendedName>
</protein>
<dbReference type="SUPFAM" id="SSF56988">
    <property type="entry name" value="Anthrax protective antigen"/>
    <property type="match status" value="1"/>
</dbReference>
<dbReference type="PANTHER" id="PTHR35889:SF3">
    <property type="entry name" value="F-BOX DOMAIN-CONTAINING PROTEIN"/>
    <property type="match status" value="1"/>
</dbReference>
<dbReference type="KEGG" id="npy:NPRO_02430"/>
<dbReference type="Pfam" id="PF07635">
    <property type="entry name" value="PSCyt1"/>
    <property type="match status" value="1"/>
</dbReference>
<dbReference type="Gene3D" id="2.60.120.260">
    <property type="entry name" value="Galactose-binding domain-like"/>
    <property type="match status" value="1"/>
</dbReference>
<dbReference type="Pfam" id="PF07587">
    <property type="entry name" value="PSD1"/>
    <property type="match status" value="1"/>
</dbReference>
<dbReference type="EMBL" id="AP021858">
    <property type="protein sequence ID" value="BBO22648.1"/>
    <property type="molecule type" value="Genomic_DNA"/>
</dbReference>
<dbReference type="InterPro" id="IPR011429">
    <property type="entry name" value="Cyt_c_Planctomycete-type"/>
</dbReference>
<feature type="domain" description="Cytochrome C Planctomycete-type" evidence="4">
    <location>
        <begin position="56"/>
        <end position="117"/>
    </location>
</feature>
<organism evidence="5 6">
    <name type="scientific">Candidatus Nitrosymbiomonas proteolyticus</name>
    <dbReference type="NCBI Taxonomy" id="2608984"/>
    <lineage>
        <taxon>Bacteria</taxon>
        <taxon>Bacillati</taxon>
        <taxon>Armatimonadota</taxon>
        <taxon>Armatimonadota incertae sedis</taxon>
        <taxon>Candidatus Nitrosymbiomonas</taxon>
    </lineage>
</organism>
<proteinExistence type="predicted"/>
<reference evidence="5" key="1">
    <citation type="journal article" name="DNA Res.">
        <title>The physiological potential of anammox bacteria as revealed by their core genome structure.</title>
        <authorList>
            <person name="Okubo T."/>
            <person name="Toyoda A."/>
            <person name="Fukuhara K."/>
            <person name="Uchiyama I."/>
            <person name="Harigaya Y."/>
            <person name="Kuroiwa M."/>
            <person name="Suzuki T."/>
            <person name="Murakami Y."/>
            <person name="Suwa Y."/>
            <person name="Takami H."/>
        </authorList>
    </citation>
    <scope>NUCLEOTIDE SEQUENCE</scope>
    <source>
        <strain evidence="5">317325-2</strain>
    </source>
</reference>
<name>A0A809R7I8_9BACT</name>
<dbReference type="AlphaFoldDB" id="A0A809R7I8"/>
<feature type="transmembrane region" description="Helical" evidence="1">
    <location>
        <begin position="7"/>
        <end position="25"/>
    </location>
</feature>
<evidence type="ECO:0000313" key="5">
    <source>
        <dbReference type="EMBL" id="BBO22648.1"/>
    </source>
</evidence>
<evidence type="ECO:0000259" key="2">
    <source>
        <dbReference type="Pfam" id="PF07583"/>
    </source>
</evidence>